<dbReference type="Proteomes" id="UP001501476">
    <property type="component" value="Unassembled WGS sequence"/>
</dbReference>
<feature type="chain" id="PRO_5045159317" description="VPLPA-CTERM sorting domain-containing protein" evidence="2">
    <location>
        <begin position="20"/>
        <end position="149"/>
    </location>
</feature>
<dbReference type="RefSeq" id="WP_286304010.1">
    <property type="nucleotide sequence ID" value="NZ_AP027741.1"/>
</dbReference>
<keyword evidence="4" id="KW-1185">Reference proteome</keyword>
<organism evidence="3 4">
    <name type="scientific">Methylophaga marina</name>
    <dbReference type="NCBI Taxonomy" id="45495"/>
    <lineage>
        <taxon>Bacteria</taxon>
        <taxon>Pseudomonadati</taxon>
        <taxon>Pseudomonadota</taxon>
        <taxon>Gammaproteobacteria</taxon>
        <taxon>Thiotrichales</taxon>
        <taxon>Piscirickettsiaceae</taxon>
        <taxon>Methylophaga</taxon>
    </lineage>
</organism>
<keyword evidence="1" id="KW-0472">Membrane</keyword>
<reference evidence="3 4" key="1">
    <citation type="journal article" date="2019" name="Int. J. Syst. Evol. Microbiol.">
        <title>The Global Catalogue of Microorganisms (GCM) 10K type strain sequencing project: providing services to taxonomists for standard genome sequencing and annotation.</title>
        <authorList>
            <consortium name="The Broad Institute Genomics Platform"/>
            <consortium name="The Broad Institute Genome Sequencing Center for Infectious Disease"/>
            <person name="Wu L."/>
            <person name="Ma J."/>
        </authorList>
    </citation>
    <scope>NUCLEOTIDE SEQUENCE [LARGE SCALE GENOMIC DNA]</scope>
    <source>
        <strain evidence="3 4">JCM 6886</strain>
    </source>
</reference>
<evidence type="ECO:0000256" key="1">
    <source>
        <dbReference type="SAM" id="Phobius"/>
    </source>
</evidence>
<evidence type="ECO:0008006" key="5">
    <source>
        <dbReference type="Google" id="ProtNLM"/>
    </source>
</evidence>
<protein>
    <recommendedName>
        <fullName evidence="5">VPLPA-CTERM sorting domain-containing protein</fullName>
    </recommendedName>
</protein>
<keyword evidence="1" id="KW-1133">Transmembrane helix</keyword>
<keyword evidence="1" id="KW-0812">Transmembrane</keyword>
<keyword evidence="2" id="KW-0732">Signal</keyword>
<sequence length="149" mass="15257">MKKAMLFVVAMMFSVAANAATFNLTTSDSATIFDSGTSAVSAAFGDTNTTFSLEVIGDGPAAIDFDFSPASKFSAGTLTIGTEVFAVTPDFTTILNLAAGIYSVTFDITPALGNMSFGVSAVPVPAALFLFAPALLGFLGMRRKNAVAA</sequence>
<evidence type="ECO:0000313" key="3">
    <source>
        <dbReference type="EMBL" id="GAA0225054.1"/>
    </source>
</evidence>
<feature type="transmembrane region" description="Helical" evidence="1">
    <location>
        <begin position="117"/>
        <end position="139"/>
    </location>
</feature>
<gene>
    <name evidence="3" type="ORF">GCM10008964_15810</name>
</gene>
<dbReference type="EMBL" id="BAAADG010000005">
    <property type="protein sequence ID" value="GAA0225054.1"/>
    <property type="molecule type" value="Genomic_DNA"/>
</dbReference>
<evidence type="ECO:0000313" key="4">
    <source>
        <dbReference type="Proteomes" id="UP001501476"/>
    </source>
</evidence>
<feature type="signal peptide" evidence="2">
    <location>
        <begin position="1"/>
        <end position="19"/>
    </location>
</feature>
<accession>A0ABN0TLZ0</accession>
<evidence type="ECO:0000256" key="2">
    <source>
        <dbReference type="SAM" id="SignalP"/>
    </source>
</evidence>
<name>A0ABN0TLZ0_9GAMM</name>
<proteinExistence type="predicted"/>
<comment type="caution">
    <text evidence="3">The sequence shown here is derived from an EMBL/GenBank/DDBJ whole genome shotgun (WGS) entry which is preliminary data.</text>
</comment>